<sequence>MPQMKPKDAEAFVELLRFHNVDPIPDEYLPSYILTKQLFKIKNGTNIQRRAGTRYLLDKSNVFGVRFITEKMFRIWSKNVLDPQEVHYFVEFIKLLIVHVGQGIRDSVKEIIHMVQPLLSTKESLIVREDGKQVLTLMARVVGFDVIFAAVKEDCSAGESVIRRHAALVIAICGYASGGEEMMRTLTEISNIPHPHVQQTVCVALAEMAPLFGHATISFLPEIVPVLARLLQEDRKVRVDSARAVSAIAEACAPYGIEELEPLVSIICDECKRGLGTNARYFLQAFGSLVSLMSPHDAQRYTQDMMNVLVSQFNRPEDEFRRVMLMVVRRCIASDGVTADFIRDVMLDSYFEGFWGVQRLATNRRTAAALVITTVEIAKKVGGDEVLSRLTPMMKHENEEYQRMVVNTVRAVVDNEGLDNSPHGLLVSLLDGGMTALRQDTMGTSSAVKDCLASICIALGKRLNKFLPQVLDLINSRRESKEPGQRSQAVNLVTRIAPTIMEADGAIFLSELGRSIYERMEDDDPHVMAACIRASEAILAELGGAKYRPSVKELLKRLTHVISNQHNIVQQNCISLIELVVTRHDQEVDPIDLHKLATEGLFKLLDADRRKTRQTCARVFGKVAESIRPFAIILELVDNFRQDKRKVRVCTAIALASIAKACGPFTVLPYLLNEYKLSEGEQVAVIIQHSVLKAIRYIFEFIGAVGKEYVYPLLPLLERALTESSIQMRRMATEASIAIVLALSGNDGFEEVAIHLLNFIHPNIVELLSRKEARVGEERLKMVTAVVGYYEAIRTVLHPGQIMQYLYQGLFHPATKVRDIYRRTYNMIYMVSPQSLLPYYPRIKDTPQHVLTHHELEVLV</sequence>
<reference evidence="3 4" key="1">
    <citation type="submission" date="2020-08" db="EMBL/GenBank/DDBJ databases">
        <authorList>
            <person name="Newling K."/>
            <person name="Davey J."/>
            <person name="Forrester S."/>
        </authorList>
    </citation>
    <scope>NUCLEOTIDE SEQUENCE [LARGE SCALE GENOMIC DNA]</scope>
    <source>
        <strain evidence="4">Crithidia deanei Carvalho (ATCC PRA-265)</strain>
    </source>
</reference>
<dbReference type="EMBL" id="LR877156">
    <property type="protein sequence ID" value="CAD2218745.1"/>
    <property type="molecule type" value="Genomic_DNA"/>
</dbReference>
<dbReference type="GO" id="GO:0003729">
    <property type="term" value="F:mRNA binding"/>
    <property type="evidence" value="ECO:0007669"/>
    <property type="project" value="InterPro"/>
</dbReference>
<proteinExistence type="inferred from homology"/>
<keyword evidence="2" id="KW-0507">mRNA processing</keyword>
<keyword evidence="2" id="KW-0747">Spliceosome</keyword>
<keyword evidence="4" id="KW-1185">Reference proteome</keyword>
<accession>A0A7G2CHB2</accession>
<gene>
    <name evidence="3" type="ORF">ADEAN_000623600</name>
</gene>
<evidence type="ECO:0000313" key="4">
    <source>
        <dbReference type="Proteomes" id="UP000515908"/>
    </source>
</evidence>
<dbReference type="VEuPathDB" id="TriTrypDB:ADEAN_000623600"/>
<dbReference type="GO" id="GO:0000245">
    <property type="term" value="P:spliceosomal complex assembly"/>
    <property type="evidence" value="ECO:0007669"/>
    <property type="project" value="InterPro"/>
</dbReference>
<dbReference type="AlphaFoldDB" id="A0A7G2CHB2"/>
<dbReference type="InterPro" id="IPR016024">
    <property type="entry name" value="ARM-type_fold"/>
</dbReference>
<organism evidence="3 4">
    <name type="scientific">Angomonas deanei</name>
    <dbReference type="NCBI Taxonomy" id="59799"/>
    <lineage>
        <taxon>Eukaryota</taxon>
        <taxon>Discoba</taxon>
        <taxon>Euglenozoa</taxon>
        <taxon>Kinetoplastea</taxon>
        <taxon>Metakinetoplastina</taxon>
        <taxon>Trypanosomatida</taxon>
        <taxon>Trypanosomatidae</taxon>
        <taxon>Strigomonadinae</taxon>
        <taxon>Angomonas</taxon>
    </lineage>
</organism>
<evidence type="ECO:0008006" key="5">
    <source>
        <dbReference type="Google" id="ProtNLM"/>
    </source>
</evidence>
<protein>
    <recommendedName>
        <fullName evidence="5">Splicing factor 3B subunit 1</fullName>
    </recommendedName>
</protein>
<dbReference type="InterPro" id="IPR038737">
    <property type="entry name" value="SF3b_su1-like"/>
</dbReference>
<comment type="similarity">
    <text evidence="1">Belongs to the SF3B1 family.</text>
</comment>
<name>A0A7G2CHB2_9TRYP</name>
<dbReference type="PANTHER" id="PTHR12097">
    <property type="entry name" value="SPLICING FACTOR 3B, SUBUNIT 1-RELATED"/>
    <property type="match status" value="1"/>
</dbReference>
<dbReference type="InterPro" id="IPR011989">
    <property type="entry name" value="ARM-like"/>
</dbReference>
<evidence type="ECO:0000256" key="2">
    <source>
        <dbReference type="ARBA" id="ARBA00022728"/>
    </source>
</evidence>
<dbReference type="Proteomes" id="UP000515908">
    <property type="component" value="Chromosome 12"/>
</dbReference>
<evidence type="ECO:0000256" key="1">
    <source>
        <dbReference type="ARBA" id="ARBA00005754"/>
    </source>
</evidence>
<dbReference type="GO" id="GO:0005681">
    <property type="term" value="C:spliceosomal complex"/>
    <property type="evidence" value="ECO:0007669"/>
    <property type="project" value="UniProtKB-KW"/>
</dbReference>
<dbReference type="SUPFAM" id="SSF48371">
    <property type="entry name" value="ARM repeat"/>
    <property type="match status" value="1"/>
</dbReference>
<dbReference type="Gene3D" id="1.25.10.10">
    <property type="entry name" value="Leucine-rich Repeat Variant"/>
    <property type="match status" value="3"/>
</dbReference>
<keyword evidence="2" id="KW-0508">mRNA splicing</keyword>
<evidence type="ECO:0000313" key="3">
    <source>
        <dbReference type="EMBL" id="CAD2218745.1"/>
    </source>
</evidence>